<evidence type="ECO:0000256" key="2">
    <source>
        <dbReference type="SAM" id="Phobius"/>
    </source>
</evidence>
<dbReference type="Proteomes" id="UP001181693">
    <property type="component" value="Unassembled WGS sequence"/>
</dbReference>
<evidence type="ECO:0008006" key="5">
    <source>
        <dbReference type="Google" id="ProtNLM"/>
    </source>
</evidence>
<dbReference type="EMBL" id="DYDO01000011">
    <property type="protein sequence ID" value="DBA16380.1"/>
    <property type="molecule type" value="Genomic_DNA"/>
</dbReference>
<gene>
    <name evidence="3" type="ORF">GDO54_003776</name>
</gene>
<organism evidence="3 4">
    <name type="scientific">Pyxicephalus adspersus</name>
    <name type="common">African bullfrog</name>
    <dbReference type="NCBI Taxonomy" id="30357"/>
    <lineage>
        <taxon>Eukaryota</taxon>
        <taxon>Metazoa</taxon>
        <taxon>Chordata</taxon>
        <taxon>Craniata</taxon>
        <taxon>Vertebrata</taxon>
        <taxon>Euteleostomi</taxon>
        <taxon>Amphibia</taxon>
        <taxon>Batrachia</taxon>
        <taxon>Anura</taxon>
        <taxon>Neobatrachia</taxon>
        <taxon>Ranoidea</taxon>
        <taxon>Pyxicephalidae</taxon>
        <taxon>Pyxicephalinae</taxon>
        <taxon>Pyxicephalus</taxon>
    </lineage>
</organism>
<feature type="region of interest" description="Disordered" evidence="1">
    <location>
        <begin position="163"/>
        <end position="248"/>
    </location>
</feature>
<dbReference type="PANTHER" id="PTHR16015">
    <property type="entry name" value="TRANSMEMBRANE PROTEIN 51"/>
    <property type="match status" value="1"/>
</dbReference>
<feature type="region of interest" description="Disordered" evidence="1">
    <location>
        <begin position="97"/>
        <end position="131"/>
    </location>
</feature>
<dbReference type="InterPro" id="IPR029265">
    <property type="entry name" value="TMEM51"/>
</dbReference>
<feature type="transmembrane region" description="Helical" evidence="2">
    <location>
        <begin position="12"/>
        <end position="33"/>
    </location>
</feature>
<dbReference type="PANTHER" id="PTHR16015:SF0">
    <property type="entry name" value="TRANSMEMBRANE PROTEIN 51"/>
    <property type="match status" value="1"/>
</dbReference>
<evidence type="ECO:0000313" key="3">
    <source>
        <dbReference type="EMBL" id="DBA16380.1"/>
    </source>
</evidence>
<dbReference type="AlphaFoldDB" id="A0AAV2ZY18"/>
<accession>A0AAV2ZY18</accession>
<feature type="compositionally biased region" description="Basic and acidic residues" evidence="1">
    <location>
        <begin position="190"/>
        <end position="213"/>
    </location>
</feature>
<evidence type="ECO:0000313" key="4">
    <source>
        <dbReference type="Proteomes" id="UP001181693"/>
    </source>
</evidence>
<sequence length="248" mass="27213">MAQSKSSGSYYALTAIGVGLLVLGVVMAVWNLVPGFGSNDKPATAHGNSSKPETQGEINLKSKTFSVAYVLVGSGIALLLLAICLSIRSKRKRRLSMEEAQAVPQEVTSPRGNDDSLEEPNSPRYSAPSYEEVMRMDFEPRQATEADGNQRMSISLPSYESLTELDETTPTRPNAASAKAEQPQRTNSRSGKEKKPLNVRRIKSDKLHLKEFRLNLSGHNKMADTQKIEPITPPPQYEDKQIGSNQPV</sequence>
<keyword evidence="2" id="KW-1133">Transmembrane helix</keyword>
<dbReference type="Pfam" id="PF15345">
    <property type="entry name" value="TMEM51"/>
    <property type="match status" value="1"/>
</dbReference>
<protein>
    <recommendedName>
        <fullName evidence="5">Transmembrane protein 51</fullName>
    </recommendedName>
</protein>
<name>A0AAV2ZY18_PYXAD</name>
<keyword evidence="4" id="KW-1185">Reference proteome</keyword>
<reference evidence="3" key="1">
    <citation type="thesis" date="2020" institute="ProQuest LLC" country="789 East Eisenhower Parkway, Ann Arbor, MI, USA">
        <title>Comparative Genomics and Chromosome Evolution.</title>
        <authorList>
            <person name="Mudd A.B."/>
        </authorList>
    </citation>
    <scope>NUCLEOTIDE SEQUENCE</scope>
    <source>
        <strain evidence="3">1538</strain>
        <tissue evidence="3">Blood</tissue>
    </source>
</reference>
<evidence type="ECO:0000256" key="1">
    <source>
        <dbReference type="SAM" id="MobiDB-lite"/>
    </source>
</evidence>
<feature type="transmembrane region" description="Helical" evidence="2">
    <location>
        <begin position="67"/>
        <end position="87"/>
    </location>
</feature>
<keyword evidence="2" id="KW-0812">Transmembrane</keyword>
<keyword evidence="2" id="KW-0472">Membrane</keyword>
<comment type="caution">
    <text evidence="3">The sequence shown here is derived from an EMBL/GenBank/DDBJ whole genome shotgun (WGS) entry which is preliminary data.</text>
</comment>
<proteinExistence type="predicted"/>